<accession>A0A8H7ZAI5</accession>
<organism evidence="2 3">
    <name type="scientific">Candida metapsilosis</name>
    <dbReference type="NCBI Taxonomy" id="273372"/>
    <lineage>
        <taxon>Eukaryota</taxon>
        <taxon>Fungi</taxon>
        <taxon>Dikarya</taxon>
        <taxon>Ascomycota</taxon>
        <taxon>Saccharomycotina</taxon>
        <taxon>Pichiomycetes</taxon>
        <taxon>Debaryomycetaceae</taxon>
        <taxon>Candida/Lodderomyces clade</taxon>
        <taxon>Candida</taxon>
    </lineage>
</organism>
<sequence>MKEDVFAYFMALLIWVIYTCLIKFAELKLEHTERFTPANQRNEGGDYYEGYENWRTMQKYMINYSIGVVGKAVALFVLGCGVQSLVAWFTRNPTNLSTWVQSSYSILAKVSGVSQILGISTVTNMELNKLNPIPIIKSAFSTTCSI</sequence>
<evidence type="ECO:0000256" key="1">
    <source>
        <dbReference type="SAM" id="Phobius"/>
    </source>
</evidence>
<keyword evidence="1" id="KW-1133">Transmembrane helix</keyword>
<keyword evidence="3" id="KW-1185">Reference proteome</keyword>
<gene>
    <name evidence="2" type="ORF">I9W82_003800</name>
</gene>
<evidence type="ECO:0000313" key="2">
    <source>
        <dbReference type="EMBL" id="KAG5418272.1"/>
    </source>
</evidence>
<keyword evidence="1" id="KW-0812">Transmembrane</keyword>
<comment type="caution">
    <text evidence="2">The sequence shown here is derived from an EMBL/GenBank/DDBJ whole genome shotgun (WGS) entry which is preliminary data.</text>
</comment>
<dbReference type="GeneID" id="93652429"/>
<dbReference type="Proteomes" id="UP000669133">
    <property type="component" value="Unassembled WGS sequence"/>
</dbReference>
<dbReference type="RefSeq" id="XP_067547388.1">
    <property type="nucleotide sequence ID" value="XM_067692804.1"/>
</dbReference>
<dbReference type="EMBL" id="JAEOAQ010000005">
    <property type="protein sequence ID" value="KAG5418272.1"/>
    <property type="molecule type" value="Genomic_DNA"/>
</dbReference>
<name>A0A8H7ZAI5_9ASCO</name>
<evidence type="ECO:0000313" key="3">
    <source>
        <dbReference type="Proteomes" id="UP000669133"/>
    </source>
</evidence>
<keyword evidence="1" id="KW-0472">Membrane</keyword>
<feature type="transmembrane region" description="Helical" evidence="1">
    <location>
        <begin position="6"/>
        <end position="25"/>
    </location>
</feature>
<protein>
    <submittedName>
        <fullName evidence="2">Uncharacterized protein</fullName>
    </submittedName>
</protein>
<proteinExistence type="predicted"/>
<reference evidence="2 3" key="1">
    <citation type="submission" date="2020-12" db="EMBL/GenBank/DDBJ databases">
        <title>Effect of drift, selection, and recombination on the evolution of hybrid genomes in Candida yeast pathogens.</title>
        <authorList>
            <person name="Mixao V."/>
            <person name="Ksiezopolska E."/>
            <person name="Saus E."/>
            <person name="Boekhout T."/>
            <person name="Gacser A."/>
            <person name="Gabaldon T."/>
        </authorList>
    </citation>
    <scope>NUCLEOTIDE SEQUENCE [LARGE SCALE GENOMIC DNA]</scope>
    <source>
        <strain evidence="2 3">BP57</strain>
    </source>
</reference>
<feature type="transmembrane region" description="Helical" evidence="1">
    <location>
        <begin position="64"/>
        <end position="89"/>
    </location>
</feature>
<dbReference type="AlphaFoldDB" id="A0A8H7ZAI5"/>